<feature type="transmembrane region" description="Helical" evidence="1">
    <location>
        <begin position="144"/>
        <end position="167"/>
    </location>
</feature>
<keyword evidence="3" id="KW-0645">Protease</keyword>
<evidence type="ECO:0000259" key="2">
    <source>
        <dbReference type="Pfam" id="PF02517"/>
    </source>
</evidence>
<gene>
    <name evidence="3" type="ORF">STIAU_8157</name>
</gene>
<sequence>MGEASTQGKWTVAASVASLAWAVLVQARPSGFYLFGPAYCLGWLVLSWKALGAPRPGLPRSVGRELLLGAAVGAAMVGVSLAVAWGGCEGASWTLCQPVETLIGQARGVSAAALLGVGGLVVPAEEVFWHGVVQTALRPKAGKWLRAVLSTGLLCLSYLLVGAWELALAALPTFLIWGGLTEWRQTLVAPVVSHGLWTVLMIVLLG</sequence>
<evidence type="ECO:0000313" key="3">
    <source>
        <dbReference type="EMBL" id="EAU65736.1"/>
    </source>
</evidence>
<feature type="transmembrane region" description="Helical" evidence="1">
    <location>
        <begin position="66"/>
        <end position="86"/>
    </location>
</feature>
<feature type="transmembrane region" description="Helical" evidence="1">
    <location>
        <begin position="106"/>
        <end position="124"/>
    </location>
</feature>
<organism evidence="3 4">
    <name type="scientific">Stigmatella aurantiaca (strain DW4/3-1)</name>
    <dbReference type="NCBI Taxonomy" id="378806"/>
    <lineage>
        <taxon>Bacteria</taxon>
        <taxon>Pseudomonadati</taxon>
        <taxon>Myxococcota</taxon>
        <taxon>Myxococcia</taxon>
        <taxon>Myxococcales</taxon>
        <taxon>Cystobacterineae</taxon>
        <taxon>Archangiaceae</taxon>
        <taxon>Stigmatella</taxon>
    </lineage>
</organism>
<accession>Q08Z27</accession>
<keyword evidence="3" id="KW-0378">Hydrolase</keyword>
<dbReference type="AlphaFoldDB" id="Q08Z27"/>
<feature type="domain" description="CAAX prenyl protease 2/Lysostaphin resistance protein A-like" evidence="2">
    <location>
        <begin position="112"/>
        <end position="199"/>
    </location>
</feature>
<protein>
    <submittedName>
        <fullName evidence="3">Caax amino terminal protease family</fullName>
    </submittedName>
</protein>
<dbReference type="Pfam" id="PF02517">
    <property type="entry name" value="Rce1-like"/>
    <property type="match status" value="1"/>
</dbReference>
<dbReference type="GO" id="GO:0006508">
    <property type="term" value="P:proteolysis"/>
    <property type="evidence" value="ECO:0007669"/>
    <property type="project" value="UniProtKB-KW"/>
</dbReference>
<proteinExistence type="predicted"/>
<evidence type="ECO:0000313" key="4">
    <source>
        <dbReference type="Proteomes" id="UP000032702"/>
    </source>
</evidence>
<keyword evidence="1" id="KW-1133">Transmembrane helix</keyword>
<dbReference type="GO" id="GO:0004175">
    <property type="term" value="F:endopeptidase activity"/>
    <property type="evidence" value="ECO:0007669"/>
    <property type="project" value="UniProtKB-ARBA"/>
</dbReference>
<name>Q08Z27_STIAD</name>
<comment type="caution">
    <text evidence="3">The sequence shown here is derived from an EMBL/GenBank/DDBJ whole genome shotgun (WGS) entry which is preliminary data.</text>
</comment>
<dbReference type="Proteomes" id="UP000032702">
    <property type="component" value="Unassembled WGS sequence"/>
</dbReference>
<keyword evidence="1" id="KW-0472">Membrane</keyword>
<dbReference type="EMBL" id="AAMD01000073">
    <property type="protein sequence ID" value="EAU65736.1"/>
    <property type="molecule type" value="Genomic_DNA"/>
</dbReference>
<feature type="transmembrane region" description="Helical" evidence="1">
    <location>
        <begin position="187"/>
        <end position="205"/>
    </location>
</feature>
<evidence type="ECO:0000256" key="1">
    <source>
        <dbReference type="SAM" id="Phobius"/>
    </source>
</evidence>
<feature type="transmembrane region" description="Helical" evidence="1">
    <location>
        <begin position="32"/>
        <end position="54"/>
    </location>
</feature>
<dbReference type="RefSeq" id="WP_002614943.1">
    <property type="nucleotide sequence ID" value="NC_014623.1"/>
</dbReference>
<keyword evidence="1" id="KW-0812">Transmembrane</keyword>
<dbReference type="OrthoDB" id="5517038at2"/>
<reference evidence="3 4" key="1">
    <citation type="submission" date="2006-04" db="EMBL/GenBank/DDBJ databases">
        <authorList>
            <person name="Nierman W.C."/>
        </authorList>
    </citation>
    <scope>NUCLEOTIDE SEQUENCE [LARGE SCALE GENOMIC DNA]</scope>
    <source>
        <strain evidence="3 4">DW4/3-1</strain>
    </source>
</reference>
<dbReference type="GO" id="GO:0080120">
    <property type="term" value="P:CAAX-box protein maturation"/>
    <property type="evidence" value="ECO:0007669"/>
    <property type="project" value="UniProtKB-ARBA"/>
</dbReference>
<dbReference type="InterPro" id="IPR003675">
    <property type="entry name" value="Rce1/LyrA-like_dom"/>
</dbReference>